<evidence type="ECO:0000313" key="2">
    <source>
        <dbReference type="Proteomes" id="UP000646548"/>
    </source>
</evidence>
<proteinExistence type="predicted"/>
<reference evidence="1" key="1">
    <citation type="journal article" name="BMC Genomics">
        <title>Long-read sequencing and de novo genome assembly of marine medaka (Oryzias melastigma).</title>
        <authorList>
            <person name="Liang P."/>
            <person name="Saqib H.S.A."/>
            <person name="Ni X."/>
            <person name="Shen Y."/>
        </authorList>
    </citation>
    <scope>NUCLEOTIDE SEQUENCE</scope>
    <source>
        <strain evidence="1">Bigg-433</strain>
    </source>
</reference>
<gene>
    <name evidence="1" type="ORF">FQA47_020581</name>
</gene>
<dbReference type="EMBL" id="WKFB01000430">
    <property type="protein sequence ID" value="KAF6723345.1"/>
    <property type="molecule type" value="Genomic_DNA"/>
</dbReference>
<name>A0A834CAE3_ORYME</name>
<sequence>MNKLTSEGPIHLSIHLLISALDGFFFQTLSFMSTMSGGSAARPLVNILVLCSPAAGKTPPQRCSELSLEGQERFCLENIGTLAHVAQQLGLSAALQGGASRRQQRSGTASEAQL</sequence>
<dbReference type="Proteomes" id="UP000646548">
    <property type="component" value="Unassembled WGS sequence"/>
</dbReference>
<evidence type="ECO:0000313" key="1">
    <source>
        <dbReference type="EMBL" id="KAF6723345.1"/>
    </source>
</evidence>
<accession>A0A834CAE3</accession>
<protein>
    <submittedName>
        <fullName evidence="1">Uncharacterized protein</fullName>
    </submittedName>
</protein>
<comment type="caution">
    <text evidence="1">The sequence shown here is derived from an EMBL/GenBank/DDBJ whole genome shotgun (WGS) entry which is preliminary data.</text>
</comment>
<dbReference type="AlphaFoldDB" id="A0A834CAE3"/>
<organism evidence="1 2">
    <name type="scientific">Oryzias melastigma</name>
    <name type="common">Marine medaka</name>
    <dbReference type="NCBI Taxonomy" id="30732"/>
    <lineage>
        <taxon>Eukaryota</taxon>
        <taxon>Metazoa</taxon>
        <taxon>Chordata</taxon>
        <taxon>Craniata</taxon>
        <taxon>Vertebrata</taxon>
        <taxon>Euteleostomi</taxon>
        <taxon>Actinopterygii</taxon>
        <taxon>Neopterygii</taxon>
        <taxon>Teleostei</taxon>
        <taxon>Neoteleostei</taxon>
        <taxon>Acanthomorphata</taxon>
        <taxon>Ovalentaria</taxon>
        <taxon>Atherinomorphae</taxon>
        <taxon>Beloniformes</taxon>
        <taxon>Adrianichthyidae</taxon>
        <taxon>Oryziinae</taxon>
        <taxon>Oryzias</taxon>
    </lineage>
</organism>